<accession>A0ABN2F144</accession>
<comment type="caution">
    <text evidence="1">The sequence shown here is derived from an EMBL/GenBank/DDBJ whole genome shotgun (WGS) entry which is preliminary data.</text>
</comment>
<proteinExistence type="predicted"/>
<evidence type="ECO:0000313" key="2">
    <source>
        <dbReference type="Proteomes" id="UP001500064"/>
    </source>
</evidence>
<sequence length="47" mass="4940">MNPARAEFRSVHSADAQLLEGAAWEAVKDSVLTDLGLPEEGSGSNRG</sequence>
<dbReference type="EMBL" id="BAAAMU010000013">
    <property type="protein sequence ID" value="GAA1625779.1"/>
    <property type="molecule type" value="Genomic_DNA"/>
</dbReference>
<evidence type="ECO:0000313" key="1">
    <source>
        <dbReference type="EMBL" id="GAA1625779.1"/>
    </source>
</evidence>
<organism evidence="1 2">
    <name type="scientific">Nonomuraea maheshkhaliensis</name>
    <dbReference type="NCBI Taxonomy" id="419590"/>
    <lineage>
        <taxon>Bacteria</taxon>
        <taxon>Bacillati</taxon>
        <taxon>Actinomycetota</taxon>
        <taxon>Actinomycetes</taxon>
        <taxon>Streptosporangiales</taxon>
        <taxon>Streptosporangiaceae</taxon>
        <taxon>Nonomuraea</taxon>
    </lineage>
</organism>
<gene>
    <name evidence="1" type="ORF">GCM10009733_023060</name>
</gene>
<reference evidence="1 2" key="1">
    <citation type="journal article" date="2019" name="Int. J. Syst. Evol. Microbiol.">
        <title>The Global Catalogue of Microorganisms (GCM) 10K type strain sequencing project: providing services to taxonomists for standard genome sequencing and annotation.</title>
        <authorList>
            <consortium name="The Broad Institute Genomics Platform"/>
            <consortium name="The Broad Institute Genome Sequencing Center for Infectious Disease"/>
            <person name="Wu L."/>
            <person name="Ma J."/>
        </authorList>
    </citation>
    <scope>NUCLEOTIDE SEQUENCE [LARGE SCALE GENOMIC DNA]</scope>
    <source>
        <strain evidence="1 2">JCM 13929</strain>
    </source>
</reference>
<dbReference type="RefSeq" id="WP_346103888.1">
    <property type="nucleotide sequence ID" value="NZ_BAAAMU010000013.1"/>
</dbReference>
<name>A0ABN2F144_9ACTN</name>
<keyword evidence="2" id="KW-1185">Reference proteome</keyword>
<dbReference type="Proteomes" id="UP001500064">
    <property type="component" value="Unassembled WGS sequence"/>
</dbReference>
<protein>
    <submittedName>
        <fullName evidence="1">Uncharacterized protein</fullName>
    </submittedName>
</protein>